<keyword evidence="2" id="KW-1185">Reference proteome</keyword>
<accession>A0AB34GGM5</accession>
<reference evidence="1 2" key="1">
    <citation type="submission" date="2022-11" db="EMBL/GenBank/DDBJ databases">
        <title>Whole genome sequence of Eschrichtius robustus ER-17-0199.</title>
        <authorList>
            <person name="Bruniche-Olsen A."/>
            <person name="Black A.N."/>
            <person name="Fields C.J."/>
            <person name="Walden K."/>
            <person name="Dewoody J.A."/>
        </authorList>
    </citation>
    <scope>NUCLEOTIDE SEQUENCE [LARGE SCALE GENOMIC DNA]</scope>
    <source>
        <strain evidence="1">ER-17-0199</strain>
        <tissue evidence="1">Blubber</tissue>
    </source>
</reference>
<dbReference type="Pfam" id="PF00833">
    <property type="entry name" value="Ribosomal_S17e"/>
    <property type="match status" value="1"/>
</dbReference>
<proteinExistence type="predicted"/>
<comment type="caution">
    <text evidence="1">The sequence shown here is derived from an EMBL/GenBank/DDBJ whole genome shotgun (WGS) entry which is preliminary data.</text>
</comment>
<dbReference type="GO" id="GO:0005840">
    <property type="term" value="C:ribosome"/>
    <property type="evidence" value="ECO:0007669"/>
    <property type="project" value="InterPro"/>
</dbReference>
<name>A0AB34GGM5_ESCRO</name>
<organism evidence="1 2">
    <name type="scientific">Eschrichtius robustus</name>
    <name type="common">California gray whale</name>
    <name type="synonym">Eschrichtius gibbosus</name>
    <dbReference type="NCBI Taxonomy" id="9764"/>
    <lineage>
        <taxon>Eukaryota</taxon>
        <taxon>Metazoa</taxon>
        <taxon>Chordata</taxon>
        <taxon>Craniata</taxon>
        <taxon>Vertebrata</taxon>
        <taxon>Euteleostomi</taxon>
        <taxon>Mammalia</taxon>
        <taxon>Eutheria</taxon>
        <taxon>Laurasiatheria</taxon>
        <taxon>Artiodactyla</taxon>
        <taxon>Whippomorpha</taxon>
        <taxon>Cetacea</taxon>
        <taxon>Mysticeti</taxon>
        <taxon>Eschrichtiidae</taxon>
        <taxon>Eschrichtius</taxon>
    </lineage>
</organism>
<dbReference type="InterPro" id="IPR001210">
    <property type="entry name" value="Ribosomal_eS17"/>
</dbReference>
<dbReference type="AlphaFoldDB" id="A0AB34GGM5"/>
<protein>
    <recommendedName>
        <fullName evidence="3">40S ribosomal protein S17</fullName>
    </recommendedName>
</protein>
<dbReference type="EMBL" id="JAIQCJ010002244">
    <property type="protein sequence ID" value="KAJ8778437.1"/>
    <property type="molecule type" value="Genomic_DNA"/>
</dbReference>
<sequence length="78" mass="8673">MKGVQSGPMRGISIMLQKEERERKGNFVPEISALDQEIIEVDPDTKKMLKLSDFGSLSNLQLAQLTVGMDFKILHGAI</sequence>
<dbReference type="Proteomes" id="UP001159641">
    <property type="component" value="Unassembled WGS sequence"/>
</dbReference>
<dbReference type="GO" id="GO:0003735">
    <property type="term" value="F:structural constituent of ribosome"/>
    <property type="evidence" value="ECO:0007669"/>
    <property type="project" value="InterPro"/>
</dbReference>
<dbReference type="PANTHER" id="PTHR10732">
    <property type="entry name" value="40S RIBOSOMAL PROTEIN S17"/>
    <property type="match status" value="1"/>
</dbReference>
<evidence type="ECO:0000313" key="1">
    <source>
        <dbReference type="EMBL" id="KAJ8778437.1"/>
    </source>
</evidence>
<dbReference type="GO" id="GO:0006412">
    <property type="term" value="P:translation"/>
    <property type="evidence" value="ECO:0007669"/>
    <property type="project" value="InterPro"/>
</dbReference>
<evidence type="ECO:0008006" key="3">
    <source>
        <dbReference type="Google" id="ProtNLM"/>
    </source>
</evidence>
<gene>
    <name evidence="1" type="ORF">J1605_013624</name>
</gene>
<dbReference type="PANTHER" id="PTHR10732:SF14">
    <property type="entry name" value="SMALL RIBOSOMAL SUBUNIT PROTEIN ES17"/>
    <property type="match status" value="1"/>
</dbReference>
<evidence type="ECO:0000313" key="2">
    <source>
        <dbReference type="Proteomes" id="UP001159641"/>
    </source>
</evidence>